<proteinExistence type="predicted"/>
<dbReference type="EMBL" id="JBAHYK010004075">
    <property type="protein sequence ID" value="KAL0563005.1"/>
    <property type="molecule type" value="Genomic_DNA"/>
</dbReference>
<accession>A0ABR3EJH8</accession>
<feature type="non-terminal residue" evidence="1">
    <location>
        <position position="71"/>
    </location>
</feature>
<reference evidence="1 2" key="1">
    <citation type="submission" date="2024-02" db="EMBL/GenBank/DDBJ databases">
        <title>A draft genome for the cacao thread blight pathogen Marasmius crinis-equi.</title>
        <authorList>
            <person name="Cohen S.P."/>
            <person name="Baruah I.K."/>
            <person name="Amoako-Attah I."/>
            <person name="Bukari Y."/>
            <person name="Meinhardt L.W."/>
            <person name="Bailey B.A."/>
        </authorList>
    </citation>
    <scope>NUCLEOTIDE SEQUENCE [LARGE SCALE GENOMIC DNA]</scope>
    <source>
        <strain evidence="1 2">GH-76</strain>
    </source>
</reference>
<keyword evidence="2" id="KW-1185">Reference proteome</keyword>
<comment type="caution">
    <text evidence="1">The sequence shown here is derived from an EMBL/GenBank/DDBJ whole genome shotgun (WGS) entry which is preliminary data.</text>
</comment>
<organism evidence="1 2">
    <name type="scientific">Marasmius crinis-equi</name>
    <dbReference type="NCBI Taxonomy" id="585013"/>
    <lineage>
        <taxon>Eukaryota</taxon>
        <taxon>Fungi</taxon>
        <taxon>Dikarya</taxon>
        <taxon>Basidiomycota</taxon>
        <taxon>Agaricomycotina</taxon>
        <taxon>Agaricomycetes</taxon>
        <taxon>Agaricomycetidae</taxon>
        <taxon>Agaricales</taxon>
        <taxon>Marasmiineae</taxon>
        <taxon>Marasmiaceae</taxon>
        <taxon>Marasmius</taxon>
    </lineage>
</organism>
<name>A0ABR3EJH8_9AGAR</name>
<evidence type="ECO:0000313" key="1">
    <source>
        <dbReference type="EMBL" id="KAL0563005.1"/>
    </source>
</evidence>
<protein>
    <submittedName>
        <fullName evidence="1">Uncharacterized protein</fullName>
    </submittedName>
</protein>
<evidence type="ECO:0000313" key="2">
    <source>
        <dbReference type="Proteomes" id="UP001465976"/>
    </source>
</evidence>
<dbReference type="Proteomes" id="UP001465976">
    <property type="component" value="Unassembled WGS sequence"/>
</dbReference>
<gene>
    <name evidence="1" type="ORF">V5O48_019073</name>
</gene>
<sequence>MSMREVYRFNRSRMYQMATDAFIAQWGYDLPFAAEPVEPIQLTVHLEDIPDIEERNAKRQRREQFRRRLFS</sequence>